<dbReference type="Proteomes" id="UP000184085">
    <property type="component" value="Unassembled WGS sequence"/>
</dbReference>
<proteinExistence type="predicted"/>
<dbReference type="SUPFAM" id="SSF52540">
    <property type="entry name" value="P-loop containing nucleoside triphosphate hydrolases"/>
    <property type="match status" value="1"/>
</dbReference>
<sequence length="204" mass="22088">MVNQAHLLDRRPHRDGPELTLAGGLRVARARVHEICGAARWVFALEWAGRTSGPVMWIKPAWSTETLFAPGLGPWCDPTRILTVKAGQTRDILWAMEEALDSGAVSAVISEVSEIPELTPIRRLHLAAERGAQKGAEAPIGILLTPERGGAPGVETRWQVTPLPSGHPAWRLDRVRARMAAPASWTMARDHSGALILTPTTGAD</sequence>
<keyword evidence="2" id="KW-1185">Reference proteome</keyword>
<organism evidence="1 2">
    <name type="scientific">Donghicola eburneus</name>
    <dbReference type="NCBI Taxonomy" id="393278"/>
    <lineage>
        <taxon>Bacteria</taxon>
        <taxon>Pseudomonadati</taxon>
        <taxon>Pseudomonadota</taxon>
        <taxon>Alphaproteobacteria</taxon>
        <taxon>Rhodobacterales</taxon>
        <taxon>Roseobacteraceae</taxon>
        <taxon>Donghicola</taxon>
    </lineage>
</organism>
<reference evidence="2" key="1">
    <citation type="submission" date="2016-09" db="EMBL/GenBank/DDBJ databases">
        <authorList>
            <person name="Wibberg D."/>
        </authorList>
    </citation>
    <scope>NUCLEOTIDE SEQUENCE [LARGE SCALE GENOMIC DNA]</scope>
</reference>
<gene>
    <name evidence="1" type="ORF">KARMA_1334</name>
</gene>
<dbReference type="Gene3D" id="3.40.50.300">
    <property type="entry name" value="P-loop containing nucleotide triphosphate hydrolases"/>
    <property type="match status" value="1"/>
</dbReference>
<accession>A0A1M4N234</accession>
<dbReference type="RefSeq" id="WP_072705793.1">
    <property type="nucleotide sequence ID" value="NZ_FMJB01000044.1"/>
</dbReference>
<dbReference type="EMBL" id="FMJB01000044">
    <property type="protein sequence ID" value="SCM67146.1"/>
    <property type="molecule type" value="Genomic_DNA"/>
</dbReference>
<evidence type="ECO:0000313" key="2">
    <source>
        <dbReference type="Proteomes" id="UP000184085"/>
    </source>
</evidence>
<evidence type="ECO:0008006" key="3">
    <source>
        <dbReference type="Google" id="ProtNLM"/>
    </source>
</evidence>
<name>A0A1M4N234_9RHOB</name>
<dbReference type="AlphaFoldDB" id="A0A1M4N234"/>
<protein>
    <recommendedName>
        <fullName evidence="3">Protein ImuA</fullName>
    </recommendedName>
</protein>
<evidence type="ECO:0000313" key="1">
    <source>
        <dbReference type="EMBL" id="SCM67146.1"/>
    </source>
</evidence>
<dbReference type="InterPro" id="IPR027417">
    <property type="entry name" value="P-loop_NTPase"/>
</dbReference>